<name>A0A5B8VB46_9BACT</name>
<accession>A0A5B8VB46</accession>
<proteinExistence type="predicted"/>
<dbReference type="EMBL" id="CP042435">
    <property type="protein sequence ID" value="QEC68654.1"/>
    <property type="molecule type" value="Genomic_DNA"/>
</dbReference>
<protein>
    <submittedName>
        <fullName evidence="1">YkgJ family cysteine cluster protein</fullName>
    </submittedName>
</protein>
<dbReference type="PANTHER" id="PTHR35866">
    <property type="entry name" value="PUTATIVE-RELATED"/>
    <property type="match status" value="1"/>
</dbReference>
<keyword evidence="2" id="KW-1185">Reference proteome</keyword>
<dbReference type="AlphaFoldDB" id="A0A5B8VB46"/>
<dbReference type="KEGG" id="pgin:FRZ67_15555"/>
<evidence type="ECO:0000313" key="2">
    <source>
        <dbReference type="Proteomes" id="UP000321533"/>
    </source>
</evidence>
<dbReference type="InterPro" id="IPR005358">
    <property type="entry name" value="Puta_zinc/iron-chelating_dom"/>
</dbReference>
<gene>
    <name evidence="1" type="ORF">FRZ67_15555</name>
</gene>
<evidence type="ECO:0000313" key="1">
    <source>
        <dbReference type="EMBL" id="QEC68654.1"/>
    </source>
</evidence>
<dbReference type="Proteomes" id="UP000321533">
    <property type="component" value="Chromosome"/>
</dbReference>
<dbReference type="PANTHER" id="PTHR35866:SF1">
    <property type="entry name" value="YKGJ FAMILY CYSTEINE CLUSTER PROTEIN"/>
    <property type="match status" value="1"/>
</dbReference>
<reference evidence="1 2" key="1">
    <citation type="journal article" date="2016" name="Int. J. Syst. Evol. Microbiol.">
        <title>Panacibacter ginsenosidivorans gen. nov., sp. nov., with ginsenoside converting activity isolated from soil of a ginseng field.</title>
        <authorList>
            <person name="Siddiqi M.Z."/>
            <person name="Muhammad Shafi S."/>
            <person name="Choi K.D."/>
            <person name="Im W.T."/>
        </authorList>
    </citation>
    <scope>NUCLEOTIDE SEQUENCE [LARGE SCALE GENOMIC DNA]</scope>
    <source>
        <strain evidence="1 2">Gsoil1550</strain>
    </source>
</reference>
<organism evidence="1 2">
    <name type="scientific">Panacibacter ginsenosidivorans</name>
    <dbReference type="NCBI Taxonomy" id="1813871"/>
    <lineage>
        <taxon>Bacteria</taxon>
        <taxon>Pseudomonadati</taxon>
        <taxon>Bacteroidota</taxon>
        <taxon>Chitinophagia</taxon>
        <taxon>Chitinophagales</taxon>
        <taxon>Chitinophagaceae</taxon>
        <taxon>Panacibacter</taxon>
    </lineage>
</organism>
<dbReference type="Pfam" id="PF03692">
    <property type="entry name" value="CxxCxxCC"/>
    <property type="match status" value="1"/>
</dbReference>
<sequence length="192" mass="22767">MFITCLLKCMHECIKPLFSPLSKQYMEKVNLRSFKQKARHHKKTFKRFLGKVEKNPPRGLDKIAEKIDAEVWGEVDCLSCANCCKTMTPTFTEKDIKRISAHLEMTPDSFKSKWLHFEKKDKDWVNNKQPCQFLNLKDNKCSIYIVRPESCAGFPHLKKKKMTEYIHVHQQNVEYCPATYKMVERMMERIEV</sequence>